<dbReference type="Proteomes" id="UP001501624">
    <property type="component" value="Unassembled WGS sequence"/>
</dbReference>
<dbReference type="CDD" id="cd15482">
    <property type="entry name" value="Sialidase_non-viral"/>
    <property type="match status" value="1"/>
</dbReference>
<sequence>MTLPGKVSMRSRLHIKLLLTLTALTLSACATPSVTAGDSTSTTPDLAHVHGLGVDPADGMLYAASHYGLFKLAPGGAPERVGPVQDVMGFTVVGPRHFLGSGHPGSRTDGPPHLGLVESTDAGQTWRELSLAGRADLHSIEAKHGLVYGYDSQSRQLMVTTDMRNWDNRARLAVSDFAVDPASPDVIVANTTDGLMRSSDGGRNFSLLPDAPELVFVEWPASGTLLGSDPNNTIYISADGGNTWARQGQAPGPPGAFAAPSVSDVYVGTETAIHYSSDGGRTFTIRQALT</sequence>
<dbReference type="Gene3D" id="2.130.10.10">
    <property type="entry name" value="YVTN repeat-like/Quinoprotein amine dehydrogenase"/>
    <property type="match status" value="2"/>
</dbReference>
<dbReference type="InterPro" id="IPR015943">
    <property type="entry name" value="WD40/YVTN_repeat-like_dom_sf"/>
</dbReference>
<proteinExistence type="predicted"/>
<dbReference type="PROSITE" id="PS51257">
    <property type="entry name" value="PROKAR_LIPOPROTEIN"/>
    <property type="match status" value="1"/>
</dbReference>
<gene>
    <name evidence="2" type="ORF">GCM10022380_87760</name>
</gene>
<evidence type="ECO:0000313" key="3">
    <source>
        <dbReference type="Proteomes" id="UP001501624"/>
    </source>
</evidence>
<keyword evidence="3" id="KW-1185">Reference proteome</keyword>
<organism evidence="2 3">
    <name type="scientific">Amycolatopsis tucumanensis</name>
    <dbReference type="NCBI Taxonomy" id="401106"/>
    <lineage>
        <taxon>Bacteria</taxon>
        <taxon>Bacillati</taxon>
        <taxon>Actinomycetota</taxon>
        <taxon>Actinomycetes</taxon>
        <taxon>Pseudonocardiales</taxon>
        <taxon>Pseudonocardiaceae</taxon>
        <taxon>Amycolatopsis</taxon>
    </lineage>
</organism>
<dbReference type="EMBL" id="BAABCM010000026">
    <property type="protein sequence ID" value="GAA3856712.1"/>
    <property type="molecule type" value="Genomic_DNA"/>
</dbReference>
<accession>A0ABP7JXH3</accession>
<dbReference type="NCBIfam" id="NF045728">
    <property type="entry name" value="glycosyl_F510_1955"/>
    <property type="match status" value="1"/>
</dbReference>
<evidence type="ECO:0000313" key="2">
    <source>
        <dbReference type="EMBL" id="GAA3856712.1"/>
    </source>
</evidence>
<feature type="signal peptide" evidence="1">
    <location>
        <begin position="1"/>
        <end position="36"/>
    </location>
</feature>
<evidence type="ECO:0000256" key="1">
    <source>
        <dbReference type="SAM" id="SignalP"/>
    </source>
</evidence>
<dbReference type="RefSeq" id="WP_345075272.1">
    <property type="nucleotide sequence ID" value="NZ_BAABCM010000026.1"/>
</dbReference>
<dbReference type="InterPro" id="IPR054817">
    <property type="entry name" value="Glycosyl_F510_1955-like"/>
</dbReference>
<keyword evidence="1" id="KW-0732">Signal</keyword>
<protein>
    <recommendedName>
        <fullName evidence="4">Exo-alpha-sialidase</fullName>
    </recommendedName>
</protein>
<feature type="chain" id="PRO_5045314309" description="Exo-alpha-sialidase" evidence="1">
    <location>
        <begin position="37"/>
        <end position="290"/>
    </location>
</feature>
<evidence type="ECO:0008006" key="4">
    <source>
        <dbReference type="Google" id="ProtNLM"/>
    </source>
</evidence>
<dbReference type="SUPFAM" id="SSF110296">
    <property type="entry name" value="Oligoxyloglucan reducing end-specific cellobiohydrolase"/>
    <property type="match status" value="1"/>
</dbReference>
<comment type="caution">
    <text evidence="2">The sequence shown here is derived from an EMBL/GenBank/DDBJ whole genome shotgun (WGS) entry which is preliminary data.</text>
</comment>
<reference evidence="3" key="1">
    <citation type="journal article" date="2019" name="Int. J. Syst. Evol. Microbiol.">
        <title>The Global Catalogue of Microorganisms (GCM) 10K type strain sequencing project: providing services to taxonomists for standard genome sequencing and annotation.</title>
        <authorList>
            <consortium name="The Broad Institute Genomics Platform"/>
            <consortium name="The Broad Institute Genome Sequencing Center for Infectious Disease"/>
            <person name="Wu L."/>
            <person name="Ma J."/>
        </authorList>
    </citation>
    <scope>NUCLEOTIDE SEQUENCE [LARGE SCALE GENOMIC DNA]</scope>
    <source>
        <strain evidence="3">JCM 17017</strain>
    </source>
</reference>
<name>A0ABP7JXH3_9PSEU</name>